<feature type="compositionally biased region" description="Basic and acidic residues" evidence="14">
    <location>
        <begin position="360"/>
        <end position="369"/>
    </location>
</feature>
<dbReference type="Gene3D" id="2.30.30.140">
    <property type="match status" value="1"/>
</dbReference>
<dbReference type="Gene3D" id="1.10.8.10">
    <property type="entry name" value="DNA helicase RuvA subunit, C-terminal domain"/>
    <property type="match status" value="1"/>
</dbReference>
<evidence type="ECO:0000256" key="13">
    <source>
        <dbReference type="ARBA" id="ARBA00042567"/>
    </source>
</evidence>
<feature type="region of interest" description="Disordered" evidence="14">
    <location>
        <begin position="881"/>
        <end position="908"/>
    </location>
</feature>
<dbReference type="VEuPathDB" id="VectorBase:MDOMA2_000475"/>
<dbReference type="InterPro" id="IPR042470">
    <property type="entry name" value="RMI1_N_C_sf"/>
</dbReference>
<name>T1P8L0_MUSDO</name>
<dbReference type="SMART" id="SM01161">
    <property type="entry name" value="DUF1767"/>
    <property type="match status" value="1"/>
</dbReference>
<evidence type="ECO:0000256" key="3">
    <source>
        <dbReference type="ARBA" id="ARBA00005371"/>
    </source>
</evidence>
<dbReference type="GO" id="GO:0008380">
    <property type="term" value="P:RNA splicing"/>
    <property type="evidence" value="ECO:0007669"/>
    <property type="project" value="UniProtKB-KW"/>
</dbReference>
<feature type="compositionally biased region" description="Low complexity" evidence="14">
    <location>
        <begin position="468"/>
        <end position="502"/>
    </location>
</feature>
<dbReference type="GO" id="GO:0005681">
    <property type="term" value="C:spliceosomal complex"/>
    <property type="evidence" value="ECO:0007669"/>
    <property type="project" value="UniProtKB-KW"/>
</dbReference>
<feature type="compositionally biased region" description="Low complexity" evidence="14">
    <location>
        <begin position="663"/>
        <end position="684"/>
    </location>
</feature>
<dbReference type="Pfam" id="PF06003">
    <property type="entry name" value="SMN_Tudor"/>
    <property type="match status" value="1"/>
</dbReference>
<dbReference type="Gene3D" id="2.40.50.770">
    <property type="entry name" value="RecQ-mediated genome instability protein Rmi1, C-terminal domain"/>
    <property type="match status" value="1"/>
</dbReference>
<evidence type="ECO:0000256" key="6">
    <source>
        <dbReference type="ARBA" id="ARBA00022728"/>
    </source>
</evidence>
<evidence type="ECO:0000256" key="4">
    <source>
        <dbReference type="ARBA" id="ARBA00013421"/>
    </source>
</evidence>
<dbReference type="EMBL" id="KA644999">
    <property type="protein sequence ID" value="AFP59628.1"/>
    <property type="molecule type" value="mRNA"/>
</dbReference>
<dbReference type="SMART" id="SM00333">
    <property type="entry name" value="TUDOR"/>
    <property type="match status" value="1"/>
</dbReference>
<feature type="compositionally biased region" description="Basic and acidic residues" evidence="14">
    <location>
        <begin position="503"/>
        <end position="522"/>
    </location>
</feature>
<evidence type="ECO:0000259" key="16">
    <source>
        <dbReference type="PROSITE" id="PS50304"/>
    </source>
</evidence>
<feature type="region of interest" description="Disordered" evidence="14">
    <location>
        <begin position="661"/>
        <end position="685"/>
    </location>
</feature>
<evidence type="ECO:0000256" key="7">
    <source>
        <dbReference type="ARBA" id="ARBA00022853"/>
    </source>
</evidence>
<dbReference type="PANTHER" id="PTHR13681:SF24">
    <property type="entry name" value="TUDOR DOMAIN-CONTAINING PROTEIN 3"/>
    <property type="match status" value="1"/>
</dbReference>
<dbReference type="AlphaFoldDB" id="T1P8L0"/>
<feature type="region of interest" description="Disordered" evidence="14">
    <location>
        <begin position="341"/>
        <end position="648"/>
    </location>
</feature>
<evidence type="ECO:0000256" key="9">
    <source>
        <dbReference type="ARBA" id="ARBA00023242"/>
    </source>
</evidence>
<feature type="compositionally biased region" description="Polar residues" evidence="14">
    <location>
        <begin position="444"/>
        <end position="461"/>
    </location>
</feature>
<evidence type="ECO:0000313" key="17">
    <source>
        <dbReference type="EMBL" id="AFP59628.1"/>
    </source>
</evidence>
<feature type="compositionally biased region" description="Low complexity" evidence="14">
    <location>
        <begin position="563"/>
        <end position="576"/>
    </location>
</feature>
<dbReference type="GO" id="GO:0016607">
    <property type="term" value="C:nuclear speck"/>
    <property type="evidence" value="ECO:0007669"/>
    <property type="project" value="UniProtKB-SubCell"/>
</dbReference>
<feature type="compositionally biased region" description="Low complexity" evidence="14">
    <location>
        <begin position="718"/>
        <end position="733"/>
    </location>
</feature>
<dbReference type="PANTHER" id="PTHR13681">
    <property type="entry name" value="SURVIVAL OF MOTOR NEURON-RELATED-SPLICING FACTOR 30-RELATED"/>
    <property type="match status" value="1"/>
</dbReference>
<evidence type="ECO:0000256" key="14">
    <source>
        <dbReference type="SAM" id="MobiDB-lite"/>
    </source>
</evidence>
<dbReference type="Pfam" id="PF08585">
    <property type="entry name" value="RMI1_N_C"/>
    <property type="match status" value="1"/>
</dbReference>
<feature type="compositionally biased region" description="Polar residues" evidence="14">
    <location>
        <begin position="547"/>
        <end position="562"/>
    </location>
</feature>
<keyword evidence="8" id="KW-0508">mRNA splicing</keyword>
<comment type="subcellular location">
    <subcellularLocation>
        <location evidence="1">Nucleus speckle</location>
    </subcellularLocation>
    <subcellularLocation>
        <location evidence="2">Nucleus</location>
        <location evidence="2">Cajal body</location>
    </subcellularLocation>
</comment>
<keyword evidence="5" id="KW-0507">mRNA processing</keyword>
<reference evidence="17" key="1">
    <citation type="submission" date="2012-08" db="EMBL/GenBank/DDBJ databases">
        <title>Transcriptome of adult Musca domestica launches a platform for comparative house fly gene expression and characterization of differential gene expression among resistant and susceptible house flies.</title>
        <authorList>
            <person name="Liu N."/>
            <person name="Zhang L."/>
            <person name="Li M."/>
            <person name="Reid W."/>
        </authorList>
    </citation>
    <scope>NUCLEOTIDE SEQUENCE</scope>
    <source>
        <strain evidence="17">ALHF</strain>
        <tissue evidence="17">Whole body</tissue>
    </source>
</reference>
<feature type="region of interest" description="Disordered" evidence="14">
    <location>
        <begin position="718"/>
        <end position="739"/>
    </location>
</feature>
<dbReference type="GO" id="GO:0003723">
    <property type="term" value="F:RNA binding"/>
    <property type="evidence" value="ECO:0007669"/>
    <property type="project" value="InterPro"/>
</dbReference>
<keyword evidence="6" id="KW-0747">Spliceosome</keyword>
<organism evidence="17">
    <name type="scientific">Musca domestica</name>
    <name type="common">House fly</name>
    <dbReference type="NCBI Taxonomy" id="7370"/>
    <lineage>
        <taxon>Eukaryota</taxon>
        <taxon>Metazoa</taxon>
        <taxon>Ecdysozoa</taxon>
        <taxon>Arthropoda</taxon>
        <taxon>Hexapoda</taxon>
        <taxon>Insecta</taxon>
        <taxon>Pterygota</taxon>
        <taxon>Neoptera</taxon>
        <taxon>Endopterygota</taxon>
        <taxon>Diptera</taxon>
        <taxon>Brachycera</taxon>
        <taxon>Muscomorpha</taxon>
        <taxon>Muscoidea</taxon>
        <taxon>Muscidae</taxon>
        <taxon>Musca</taxon>
    </lineage>
</organism>
<accession>T1P8L0</accession>
<keyword evidence="7" id="KW-0156">Chromatin regulator</keyword>
<feature type="domain" description="UBA" evidence="15">
    <location>
        <begin position="249"/>
        <end position="288"/>
    </location>
</feature>
<feature type="compositionally biased region" description="Basic and acidic residues" evidence="14">
    <location>
        <begin position="210"/>
        <end position="220"/>
    </location>
</feature>
<sequence>MTLLQKLKDQGWYLTQEGLKKLTTDVQTEDVQKIIKAALDWDLKEIGGGAIPTKPESNGNIPGRIVLQMQKMRNISAPKANEESTAAPRFLQLELTDGTNSIVALELERIPNLNLKIPPGTKFYFKAEKLQLMQGLLVLKEAEVQILGGNVEHMVEKWEIARQMQKYARSNRRLSGSGGPPPWIDFGKRLDAHRDALPQDRNFKSLQAANEKDKNSKENDEFTASRTQAIAEAAKAGQKKVFGGGQQNILDHNVKKILEKGYSEEDAKYALKATNNNLERALYNLKRRNKGATESTTKAATTTVGNQRGRGSAKDEIAPASKPQTNVSLFDFLTDKLPATVTTEAPPPQAASNSSQNNRNPKELNKGKSNDSNAKPQSNTAGNKFENNMSSSFAANRTKPEEKFTPSQNQQSQRSSYNQRDERRSNPPNKQGNRGNERGGRSNVQNNERTSNSQSVPSNEINAPPPSNNVNSSTSTSNGNGNTNINNNNNASQNTNYRTNSSRRNDRNERPPAPRKDQRDQTARPTGNSGGNYQGNRRSQEYRTNDSRPYQQRDNNNRNTSESKSASNYQSNQQNQPPKTSNADVDKLVESTAKLTIQNKKETSYNSSQNRGGRHQYASTRSTNVSSNSSQSKSGGGNQGQPGGAQFIGSLNFTNKITQNSSPQVAANQQHQPQPQPSYVSQLPNGFAYDPSKIMGFQSKEANEYAMNLLKSQGLLPQQSPIAGPQAAAQATQVPPPTQPQLLANPQAAPAVTYMTPSPNSGFVAAPPPQQGPIPQYGMLPQGGGWNWNVGDLCLAKYWEDGNYYDAKITAVSENTCVVFFLGYGNHEEVVKTDCLPLGDESHYPINAFQGGPPPTAVHAPMQQIPATFLAANSAAGNGGIGGGGGNQRYRGERQMYVPPPKRGANNN</sequence>
<dbReference type="GO" id="GO:0006325">
    <property type="term" value="P:chromatin organization"/>
    <property type="evidence" value="ECO:0007669"/>
    <property type="project" value="UniProtKB-KW"/>
</dbReference>
<feature type="compositionally biased region" description="Gly residues" evidence="14">
    <location>
        <begin position="634"/>
        <end position="643"/>
    </location>
</feature>
<dbReference type="InterPro" id="IPR010304">
    <property type="entry name" value="SMN_Tudor"/>
</dbReference>
<dbReference type="GO" id="GO:0005737">
    <property type="term" value="C:cytoplasm"/>
    <property type="evidence" value="ECO:0007669"/>
    <property type="project" value="InterPro"/>
</dbReference>
<evidence type="ECO:0000256" key="1">
    <source>
        <dbReference type="ARBA" id="ARBA00004324"/>
    </source>
</evidence>
<evidence type="ECO:0000256" key="5">
    <source>
        <dbReference type="ARBA" id="ARBA00022664"/>
    </source>
</evidence>
<dbReference type="InterPro" id="IPR009060">
    <property type="entry name" value="UBA-like_sf"/>
</dbReference>
<feature type="compositionally biased region" description="Low complexity" evidence="14">
    <location>
        <begin position="624"/>
        <end position="633"/>
    </location>
</feature>
<feature type="region of interest" description="Disordered" evidence="14">
    <location>
        <begin position="200"/>
        <end position="222"/>
    </location>
</feature>
<comment type="function">
    <text evidence="10">Scaffolding protein that specifically recognizes and binds dimethylarginine-containing proteins. Plays a role in the regulation of translation of target mRNAs by binding Arg/Gly-rich motifs (GAR) in dimethylarginine-containing proteins. In nucleus, acts as a coactivator: recognizes and binds asymmetric dimethylation on the core histone tails associated with transcriptional activation (H3R17me2a and H4R3me2a) and recruits proteins at these arginine-methylated loci. In cytoplasm, acts as an antiviral factor that participates in the assembly of stress granules together with G3BP1.</text>
</comment>
<dbReference type="VEuPathDB" id="VectorBase:MDOA006503"/>
<evidence type="ECO:0000256" key="12">
    <source>
        <dbReference type="ARBA" id="ARBA00041083"/>
    </source>
</evidence>
<dbReference type="CDD" id="cd14297">
    <property type="entry name" value="UBA2_spUBP14_like"/>
    <property type="match status" value="1"/>
</dbReference>
<feature type="compositionally biased region" description="Polar residues" evidence="14">
    <location>
        <begin position="370"/>
        <end position="395"/>
    </location>
</feature>
<comment type="similarity">
    <text evidence="3">Belongs to the SMN family.</text>
</comment>
<dbReference type="GO" id="GO:0015030">
    <property type="term" value="C:Cajal body"/>
    <property type="evidence" value="ECO:0007669"/>
    <property type="project" value="UniProtKB-SubCell"/>
</dbReference>
<evidence type="ECO:0000256" key="10">
    <source>
        <dbReference type="ARBA" id="ARBA00035105"/>
    </source>
</evidence>
<evidence type="ECO:0000256" key="11">
    <source>
        <dbReference type="ARBA" id="ARBA00037618"/>
    </source>
</evidence>
<proteinExistence type="evidence at transcript level"/>
<comment type="function">
    <text evidence="11">Involved in spliceosome assembly.</text>
</comment>
<dbReference type="InterPro" id="IPR013894">
    <property type="entry name" value="RMI1_OB"/>
</dbReference>
<feature type="domain" description="Tudor" evidence="16">
    <location>
        <begin position="787"/>
        <end position="845"/>
    </location>
</feature>
<evidence type="ECO:0000259" key="15">
    <source>
        <dbReference type="PROSITE" id="PS50030"/>
    </source>
</evidence>
<dbReference type="GO" id="GO:0006397">
    <property type="term" value="P:mRNA processing"/>
    <property type="evidence" value="ECO:0007669"/>
    <property type="project" value="UniProtKB-KW"/>
</dbReference>
<dbReference type="InterPro" id="IPR015940">
    <property type="entry name" value="UBA"/>
</dbReference>
<feature type="region of interest" description="Disordered" evidence="14">
    <location>
        <begin position="286"/>
        <end position="322"/>
    </location>
</feature>
<evidence type="ECO:0000256" key="8">
    <source>
        <dbReference type="ARBA" id="ARBA00023187"/>
    </source>
</evidence>
<dbReference type="PROSITE" id="PS50304">
    <property type="entry name" value="TUDOR"/>
    <property type="match status" value="1"/>
</dbReference>
<evidence type="ECO:0000256" key="2">
    <source>
        <dbReference type="ARBA" id="ARBA00004408"/>
    </source>
</evidence>
<dbReference type="Pfam" id="PF00627">
    <property type="entry name" value="UBA"/>
    <property type="match status" value="1"/>
</dbReference>
<protein>
    <recommendedName>
        <fullName evidence="12">Survival of motor neuron-related-splicing factor 30</fullName>
    </recommendedName>
    <alternativeName>
        <fullName evidence="13">Survival motor neuron domain-containing protein 1</fullName>
    </alternativeName>
    <alternativeName>
        <fullName evidence="4">Tudor domain-containing protein 3</fullName>
    </alternativeName>
</protein>
<feature type="compositionally biased region" description="Low complexity" evidence="14">
    <location>
        <begin position="407"/>
        <end position="418"/>
    </location>
</feature>
<dbReference type="SUPFAM" id="SSF63748">
    <property type="entry name" value="Tudor/PWWP/MBT"/>
    <property type="match status" value="1"/>
</dbReference>
<dbReference type="PROSITE" id="PS50030">
    <property type="entry name" value="UBA"/>
    <property type="match status" value="1"/>
</dbReference>
<feature type="compositionally biased region" description="Polar residues" evidence="14">
    <location>
        <begin position="593"/>
        <end position="623"/>
    </location>
</feature>
<feature type="compositionally biased region" description="Low complexity" evidence="14">
    <location>
        <begin position="292"/>
        <end position="303"/>
    </location>
</feature>
<keyword evidence="9" id="KW-0539">Nucleus</keyword>
<dbReference type="InterPro" id="IPR002999">
    <property type="entry name" value="Tudor"/>
</dbReference>
<dbReference type="SUPFAM" id="SSF46934">
    <property type="entry name" value="UBA-like"/>
    <property type="match status" value="1"/>
</dbReference>